<dbReference type="GO" id="GO:0007031">
    <property type="term" value="P:peroxisome organization"/>
    <property type="evidence" value="ECO:0007669"/>
    <property type="project" value="UniProtKB-KW"/>
</dbReference>
<accession>A0A250WRS0</accession>
<sequence>MIGISVAAYKTWVKANPGIVQGLEWLLYAFQWNPGRLNSSEVGYETYHAVLGLMSVWHAQILDEDSSDERRSPCSVWLDMLEQVETVIELQAIRLEKSGYANSRYGPLLVLELFKSILKLLVWSHLPSNGRLFLRQPTPEDLDQIESEQGVQDLEAALQRLHVRYTSGPLHSSCKPEEISNVYWCCHSSSLNPDPPLGLDSTFRLLTRVPGLLKDRLQRVWNIMSPAGALMSLMHGCMAGEDNSGSSGSNHLFTEQPLSDPQMKALEEAKHRCTRVLMDEESMQILDSLFSEQVSARIDDKSMVQCSSMQRSQDSRCVSSTASMPVGGNPHKKALASWRAGMIDQAGQIGEDLLWLGDMLHIMRPVIYVLLLLRHGRAAWCPWSGSLSVDALSMFCIQRGKWHLMQSSLQYEQMHMKYGRNKFSDPAAEHSGRGTSASSKLVLDSCIGQQQQATSLLSVALLRSLQNRQWSTGEEREVADRKRKLFLYLLREPCLKLLVKRPVEMLAQGTAGWPFLGAIMEYGSGLLSTLTEYYTYTSGS</sequence>
<keyword evidence="4" id="KW-1185">Reference proteome</keyword>
<dbReference type="PANTHER" id="PTHR13299">
    <property type="entry name" value="PEROXISOMAL MEMBRANE PROTEIN PEX16"/>
    <property type="match status" value="1"/>
</dbReference>
<dbReference type="STRING" id="1157962.A0A250WRS0"/>
<comment type="subcellular location">
    <subcellularLocation>
        <location evidence="2">Peroxisome membrane</location>
    </subcellularLocation>
</comment>
<evidence type="ECO:0000313" key="3">
    <source>
        <dbReference type="EMBL" id="GAX73491.1"/>
    </source>
</evidence>
<proteinExistence type="inferred from homology"/>
<protein>
    <recommendedName>
        <fullName evidence="2">Peroxisomal membrane protein PEX16</fullName>
    </recommendedName>
</protein>
<dbReference type="PANTHER" id="PTHR13299:SF0">
    <property type="entry name" value="PEROXISOMAL MEMBRANE PROTEIN PEX16"/>
    <property type="match status" value="1"/>
</dbReference>
<organism evidence="3 4">
    <name type="scientific">Chlamydomonas eustigma</name>
    <dbReference type="NCBI Taxonomy" id="1157962"/>
    <lineage>
        <taxon>Eukaryota</taxon>
        <taxon>Viridiplantae</taxon>
        <taxon>Chlorophyta</taxon>
        <taxon>core chlorophytes</taxon>
        <taxon>Chlorophyceae</taxon>
        <taxon>CS clade</taxon>
        <taxon>Chlamydomonadales</taxon>
        <taxon>Chlamydomonadaceae</taxon>
        <taxon>Chlamydomonas</taxon>
    </lineage>
</organism>
<dbReference type="OrthoDB" id="2021143at2759"/>
<comment type="caution">
    <text evidence="3">The sequence shown here is derived from an EMBL/GenBank/DDBJ whole genome shotgun (WGS) entry which is preliminary data.</text>
</comment>
<reference evidence="3 4" key="1">
    <citation type="submission" date="2017-08" db="EMBL/GenBank/DDBJ databases">
        <title>Acidophilic green algal genome provides insights into adaptation to an acidic environment.</title>
        <authorList>
            <person name="Hirooka S."/>
            <person name="Hirose Y."/>
            <person name="Kanesaki Y."/>
            <person name="Higuchi S."/>
            <person name="Fujiwara T."/>
            <person name="Onuma R."/>
            <person name="Era A."/>
            <person name="Ohbayashi R."/>
            <person name="Uzuka A."/>
            <person name="Nozaki H."/>
            <person name="Yoshikawa H."/>
            <person name="Miyagishima S.Y."/>
        </authorList>
    </citation>
    <scope>NUCLEOTIDE SEQUENCE [LARGE SCALE GENOMIC DNA]</scope>
    <source>
        <strain evidence="3 4">NIES-2499</strain>
    </source>
</reference>
<evidence type="ECO:0000256" key="2">
    <source>
        <dbReference type="RuleBase" id="RU365003"/>
    </source>
</evidence>
<evidence type="ECO:0000313" key="4">
    <source>
        <dbReference type="Proteomes" id="UP000232323"/>
    </source>
</evidence>
<keyword evidence="2" id="KW-0962">Peroxisome biogenesis</keyword>
<dbReference type="Pfam" id="PF08610">
    <property type="entry name" value="Pex16"/>
    <property type="match status" value="1"/>
</dbReference>
<name>A0A250WRS0_9CHLO</name>
<gene>
    <name evidence="3" type="ORF">CEUSTIGMA_g943.t1</name>
</gene>
<dbReference type="EMBL" id="BEGY01000003">
    <property type="protein sequence ID" value="GAX73491.1"/>
    <property type="molecule type" value="Genomic_DNA"/>
</dbReference>
<dbReference type="AlphaFoldDB" id="A0A250WRS0"/>
<dbReference type="Proteomes" id="UP000232323">
    <property type="component" value="Unassembled WGS sequence"/>
</dbReference>
<keyword evidence="2" id="KW-0576">Peroxisome</keyword>
<dbReference type="InterPro" id="IPR013919">
    <property type="entry name" value="Pex16"/>
</dbReference>
<evidence type="ECO:0000256" key="1">
    <source>
        <dbReference type="ARBA" id="ARBA00009505"/>
    </source>
</evidence>
<comment type="similarity">
    <text evidence="1 2">Belongs to the peroxin-16 family.</text>
</comment>
<dbReference type="GO" id="GO:0005778">
    <property type="term" value="C:peroxisomal membrane"/>
    <property type="evidence" value="ECO:0007669"/>
    <property type="project" value="UniProtKB-SubCell"/>
</dbReference>